<dbReference type="EMBL" id="JANEYF010004952">
    <property type="protein sequence ID" value="KAJ8929591.1"/>
    <property type="molecule type" value="Genomic_DNA"/>
</dbReference>
<sequence>MLDSGRILYTDNYYTSVTLASKLLQRKIHLVGTLRSNRKFNSKQVTSKKLKKNEVFAEESGTGIVILKWKDKREILMLSTLHSATARVKNKNGMSQKSPKS</sequence>
<gene>
    <name evidence="2" type="ORF">NQ314_017698</name>
</gene>
<evidence type="ECO:0000313" key="3">
    <source>
        <dbReference type="Proteomes" id="UP001162156"/>
    </source>
</evidence>
<proteinExistence type="predicted"/>
<dbReference type="PANTHER" id="PTHR46599:SF3">
    <property type="entry name" value="PIGGYBAC TRANSPOSABLE ELEMENT-DERIVED PROTEIN 4"/>
    <property type="match status" value="1"/>
</dbReference>
<name>A0AAV8WV22_9CUCU</name>
<feature type="domain" description="PiggyBac transposable element-derived protein" evidence="1">
    <location>
        <begin position="3"/>
        <end position="96"/>
    </location>
</feature>
<organism evidence="2 3">
    <name type="scientific">Rhamnusium bicolor</name>
    <dbReference type="NCBI Taxonomy" id="1586634"/>
    <lineage>
        <taxon>Eukaryota</taxon>
        <taxon>Metazoa</taxon>
        <taxon>Ecdysozoa</taxon>
        <taxon>Arthropoda</taxon>
        <taxon>Hexapoda</taxon>
        <taxon>Insecta</taxon>
        <taxon>Pterygota</taxon>
        <taxon>Neoptera</taxon>
        <taxon>Endopterygota</taxon>
        <taxon>Coleoptera</taxon>
        <taxon>Polyphaga</taxon>
        <taxon>Cucujiformia</taxon>
        <taxon>Chrysomeloidea</taxon>
        <taxon>Cerambycidae</taxon>
        <taxon>Lepturinae</taxon>
        <taxon>Rhagiini</taxon>
        <taxon>Rhamnusium</taxon>
    </lineage>
</organism>
<keyword evidence="3" id="KW-1185">Reference proteome</keyword>
<comment type="caution">
    <text evidence="2">The sequence shown here is derived from an EMBL/GenBank/DDBJ whole genome shotgun (WGS) entry which is preliminary data.</text>
</comment>
<protein>
    <recommendedName>
        <fullName evidence="1">PiggyBac transposable element-derived protein domain-containing protein</fullName>
    </recommendedName>
</protein>
<reference evidence="2" key="1">
    <citation type="journal article" date="2023" name="Insect Mol. Biol.">
        <title>Genome sequencing provides insights into the evolution of gene families encoding plant cell wall-degrading enzymes in longhorned beetles.</title>
        <authorList>
            <person name="Shin N.R."/>
            <person name="Okamura Y."/>
            <person name="Kirsch R."/>
            <person name="Pauchet Y."/>
        </authorList>
    </citation>
    <scope>NUCLEOTIDE SEQUENCE</scope>
    <source>
        <strain evidence="2">RBIC_L_NR</strain>
    </source>
</reference>
<evidence type="ECO:0000259" key="1">
    <source>
        <dbReference type="Pfam" id="PF13843"/>
    </source>
</evidence>
<dbReference type="Pfam" id="PF13843">
    <property type="entry name" value="DDE_Tnp_1_7"/>
    <property type="match status" value="1"/>
</dbReference>
<dbReference type="InterPro" id="IPR029526">
    <property type="entry name" value="PGBD"/>
</dbReference>
<evidence type="ECO:0000313" key="2">
    <source>
        <dbReference type="EMBL" id="KAJ8929591.1"/>
    </source>
</evidence>
<dbReference type="AlphaFoldDB" id="A0AAV8WV22"/>
<dbReference type="PANTHER" id="PTHR46599">
    <property type="entry name" value="PIGGYBAC TRANSPOSABLE ELEMENT-DERIVED PROTEIN 4"/>
    <property type="match status" value="1"/>
</dbReference>
<accession>A0AAV8WV22</accession>
<dbReference type="Proteomes" id="UP001162156">
    <property type="component" value="Unassembled WGS sequence"/>
</dbReference>